<evidence type="ECO:0000256" key="11">
    <source>
        <dbReference type="ARBA" id="ARBA00048988"/>
    </source>
</evidence>
<evidence type="ECO:0000256" key="9">
    <source>
        <dbReference type="ARBA" id="ARBA00023125"/>
    </source>
</evidence>
<dbReference type="GO" id="GO:0003677">
    <property type="term" value="F:DNA binding"/>
    <property type="evidence" value="ECO:0007669"/>
    <property type="project" value="UniProtKB-UniRule"/>
</dbReference>
<dbReference type="SMART" id="SM00490">
    <property type="entry name" value="HELICc"/>
    <property type="match status" value="1"/>
</dbReference>
<comment type="catalytic activity">
    <reaction evidence="11 12">
        <text>ATP + H2O = ADP + phosphate + H(+)</text>
        <dbReference type="Rhea" id="RHEA:13065"/>
        <dbReference type="ChEBI" id="CHEBI:15377"/>
        <dbReference type="ChEBI" id="CHEBI:15378"/>
        <dbReference type="ChEBI" id="CHEBI:30616"/>
        <dbReference type="ChEBI" id="CHEBI:43474"/>
        <dbReference type="ChEBI" id="CHEBI:456216"/>
        <dbReference type="EC" id="5.6.2.4"/>
    </reaction>
</comment>
<dbReference type="InterPro" id="IPR005259">
    <property type="entry name" value="PriA"/>
</dbReference>
<dbReference type="RefSeq" id="WP_120166167.1">
    <property type="nucleotide sequence ID" value="NZ_MCIB01000001.1"/>
</dbReference>
<dbReference type="Gene3D" id="3.40.50.300">
    <property type="entry name" value="P-loop containing nucleotide triphosphate hydrolases"/>
    <property type="match status" value="2"/>
</dbReference>
<feature type="binding site" evidence="12">
    <location>
        <position position="565"/>
    </location>
    <ligand>
        <name>Zn(2+)</name>
        <dbReference type="ChEBI" id="CHEBI:29105"/>
        <label>1</label>
    </ligand>
</feature>
<name>A0A419TA56_9FIRM</name>
<comment type="subunit">
    <text evidence="12">Component of the replication restart primosome.</text>
</comment>
<protein>
    <recommendedName>
        <fullName evidence="12">Replication restart protein PriA</fullName>
    </recommendedName>
    <alternativeName>
        <fullName evidence="12">ATP-dependent DNA helicase PriA</fullName>
        <ecNumber evidence="12">5.6.2.4</ecNumber>
    </alternativeName>
    <alternativeName>
        <fullName evidence="12">DNA 3'-5' helicase PriA</fullName>
    </alternativeName>
</protein>
<dbReference type="EMBL" id="MCIB01000001">
    <property type="protein sequence ID" value="RKD34360.1"/>
    <property type="molecule type" value="Genomic_DNA"/>
</dbReference>
<keyword evidence="1 12" id="KW-0639">Primosome</keyword>
<reference evidence="15 16" key="1">
    <citation type="submission" date="2016-08" db="EMBL/GenBank/DDBJ databases">
        <title>Novel Firmicutes and Novel Genomes.</title>
        <authorList>
            <person name="Poppleton D.I."/>
            <person name="Gribaldo S."/>
        </authorList>
    </citation>
    <scope>NUCLEOTIDE SEQUENCE [LARGE SCALE GENOMIC DNA]</scope>
    <source>
        <strain evidence="15 16">CTT3</strain>
    </source>
</reference>
<dbReference type="AlphaFoldDB" id="A0A419TA56"/>
<dbReference type="InterPro" id="IPR041236">
    <property type="entry name" value="PriA_C"/>
</dbReference>
<dbReference type="GO" id="GO:0005524">
    <property type="term" value="F:ATP binding"/>
    <property type="evidence" value="ECO:0007669"/>
    <property type="project" value="UniProtKB-UniRule"/>
</dbReference>
<dbReference type="Proteomes" id="UP000284177">
    <property type="component" value="Unassembled WGS sequence"/>
</dbReference>
<evidence type="ECO:0000256" key="7">
    <source>
        <dbReference type="ARBA" id="ARBA00022833"/>
    </source>
</evidence>
<keyword evidence="9 12" id="KW-0238">DNA-binding</keyword>
<dbReference type="SMART" id="SM00487">
    <property type="entry name" value="DEXDc"/>
    <property type="match status" value="1"/>
</dbReference>
<dbReference type="GO" id="GO:0006302">
    <property type="term" value="P:double-strand break repair"/>
    <property type="evidence" value="ECO:0007669"/>
    <property type="project" value="InterPro"/>
</dbReference>
<dbReference type="Pfam" id="PF00271">
    <property type="entry name" value="Helicase_C"/>
    <property type="match status" value="1"/>
</dbReference>
<evidence type="ECO:0000256" key="3">
    <source>
        <dbReference type="ARBA" id="ARBA00022723"/>
    </source>
</evidence>
<feature type="binding site" evidence="12">
    <location>
        <position position="537"/>
    </location>
    <ligand>
        <name>Zn(2+)</name>
        <dbReference type="ChEBI" id="CHEBI:29105"/>
        <label>2</label>
    </ligand>
</feature>
<evidence type="ECO:0000259" key="14">
    <source>
        <dbReference type="PROSITE" id="PS51194"/>
    </source>
</evidence>
<dbReference type="EC" id="5.6.2.4" evidence="12"/>
<feature type="domain" description="Helicase ATP-binding" evidence="13">
    <location>
        <begin position="297"/>
        <end position="463"/>
    </location>
</feature>
<evidence type="ECO:0000259" key="13">
    <source>
        <dbReference type="PROSITE" id="PS51192"/>
    </source>
</evidence>
<dbReference type="NCBIfam" id="TIGR00595">
    <property type="entry name" value="priA"/>
    <property type="match status" value="1"/>
</dbReference>
<dbReference type="SUPFAM" id="SSF52540">
    <property type="entry name" value="P-loop containing nucleoside triphosphate hydrolases"/>
    <property type="match status" value="2"/>
</dbReference>
<dbReference type="GO" id="GO:0016887">
    <property type="term" value="F:ATP hydrolysis activity"/>
    <property type="evidence" value="ECO:0007669"/>
    <property type="project" value="RHEA"/>
</dbReference>
<dbReference type="CDD" id="cd18804">
    <property type="entry name" value="SF2_C_priA"/>
    <property type="match status" value="1"/>
</dbReference>
<accession>A0A419TA56</accession>
<evidence type="ECO:0000313" key="15">
    <source>
        <dbReference type="EMBL" id="RKD34360.1"/>
    </source>
</evidence>
<evidence type="ECO:0000256" key="5">
    <source>
        <dbReference type="ARBA" id="ARBA00022801"/>
    </source>
</evidence>
<dbReference type="PROSITE" id="PS51192">
    <property type="entry name" value="HELICASE_ATP_BIND_1"/>
    <property type="match status" value="1"/>
</dbReference>
<dbReference type="InterPro" id="IPR011545">
    <property type="entry name" value="DEAD/DEAH_box_helicase_dom"/>
</dbReference>
<dbReference type="NCBIfam" id="NF004066">
    <property type="entry name" value="PRK05580.1-3"/>
    <property type="match status" value="1"/>
</dbReference>
<dbReference type="GO" id="GO:0006310">
    <property type="term" value="P:DNA recombination"/>
    <property type="evidence" value="ECO:0007669"/>
    <property type="project" value="InterPro"/>
</dbReference>
<feature type="domain" description="Helicase C-terminal" evidence="14">
    <location>
        <begin position="560"/>
        <end position="725"/>
    </location>
</feature>
<evidence type="ECO:0000256" key="2">
    <source>
        <dbReference type="ARBA" id="ARBA00022705"/>
    </source>
</evidence>
<dbReference type="InterPro" id="IPR014001">
    <property type="entry name" value="Helicase_ATP-bd"/>
</dbReference>
<comment type="catalytic activity">
    <reaction evidence="12">
        <text>Couples ATP hydrolysis with the unwinding of duplex DNA by translocating in the 3'-5' direction.</text>
        <dbReference type="EC" id="5.6.2.4"/>
    </reaction>
</comment>
<dbReference type="InterPro" id="IPR027417">
    <property type="entry name" value="P-loop_NTPase"/>
</dbReference>
<dbReference type="FunFam" id="3.40.1440.60:FF:000001">
    <property type="entry name" value="Primosomal protein N"/>
    <property type="match status" value="1"/>
</dbReference>
<dbReference type="GO" id="GO:0043138">
    <property type="term" value="F:3'-5' DNA helicase activity"/>
    <property type="evidence" value="ECO:0007669"/>
    <property type="project" value="UniProtKB-EC"/>
</dbReference>
<dbReference type="PANTHER" id="PTHR30580:SF0">
    <property type="entry name" value="PRIMOSOMAL PROTEIN N"/>
    <property type="match status" value="1"/>
</dbReference>
<gene>
    <name evidence="12" type="primary">priA</name>
    <name evidence="15" type="ORF">BET03_00565</name>
</gene>
<dbReference type="HAMAP" id="MF_00983">
    <property type="entry name" value="PriA"/>
    <property type="match status" value="1"/>
</dbReference>
<dbReference type="PANTHER" id="PTHR30580">
    <property type="entry name" value="PRIMOSOMAL PROTEIN N"/>
    <property type="match status" value="1"/>
</dbReference>
<comment type="caution">
    <text evidence="15">The sequence shown here is derived from an EMBL/GenBank/DDBJ whole genome shotgun (WGS) entry which is preliminary data.</text>
</comment>
<keyword evidence="4 12" id="KW-0547">Nucleotide-binding</keyword>
<dbReference type="PROSITE" id="PS51194">
    <property type="entry name" value="HELICASE_CTER"/>
    <property type="match status" value="1"/>
</dbReference>
<dbReference type="InterPro" id="IPR001650">
    <property type="entry name" value="Helicase_C-like"/>
</dbReference>
<keyword evidence="16" id="KW-1185">Reference proteome</keyword>
<dbReference type="Pfam" id="PF18074">
    <property type="entry name" value="PriA_C"/>
    <property type="match status" value="1"/>
</dbReference>
<evidence type="ECO:0000256" key="8">
    <source>
        <dbReference type="ARBA" id="ARBA00022840"/>
    </source>
</evidence>
<feature type="binding site" evidence="12">
    <location>
        <position position="552"/>
    </location>
    <ligand>
        <name>Zn(2+)</name>
        <dbReference type="ChEBI" id="CHEBI:29105"/>
        <label>2</label>
    </ligand>
</feature>
<evidence type="ECO:0000256" key="6">
    <source>
        <dbReference type="ARBA" id="ARBA00022806"/>
    </source>
</evidence>
<feature type="binding site" evidence="12">
    <location>
        <position position="534"/>
    </location>
    <ligand>
        <name>Zn(2+)</name>
        <dbReference type="ChEBI" id="CHEBI:29105"/>
        <label>2</label>
    </ligand>
</feature>
<feature type="binding site" evidence="12">
    <location>
        <position position="525"/>
    </location>
    <ligand>
        <name>Zn(2+)</name>
        <dbReference type="ChEBI" id="CHEBI:29105"/>
        <label>1</label>
    </ligand>
</feature>
<keyword evidence="10 12" id="KW-0413">Isomerase</keyword>
<dbReference type="GO" id="GO:0006269">
    <property type="term" value="P:DNA replication, synthesis of primer"/>
    <property type="evidence" value="ECO:0007669"/>
    <property type="project" value="UniProtKB-KW"/>
</dbReference>
<sequence length="824" mass="94335">MNKRLFADVIVDNKSTKTDRPFSYLIPDEHKFTIKRGMRVLVPFGFGNKLVEGIVVNVKNSSDVDISKVKSIEEIIGNKPILTEEMLKLGIWMKNKYLAQYIDVFKTIMPTGISKKLKQYVSLNNGISFEEIKNIKSENQKKILKYLYDNGESSVDILKNKLKIKNISSSIKALEKKNLITIRSILASEVKKKYKKFVFRNFNTFNIQKVLQNINKRAFKQLEIIKFMCNNESVALNDLMIKTESSLSSVKSLENKGYIKIVEKEIKRNPINKKIPRTKKLELTEEQKNCVDTIYKDISEGKNNTFLIHGVTGSGKTEVYLQLIEKMLQKEKQSIVLVPEISLTPQTVERFVGRFGDKVAVLHSKLSLGERYDEWRKIREGKVKIVVGARSAIFAPFDNLGLIIIDEEHETSYKSSMSPKYDAIEVAQKRCELENATLILGSATPSIETYYKAQQGEIKLLTLSKRINNRKMPPIEIIDMKEELDNGNKSIFSKSLYEAIKENLQNKKQTILFLNRRGFSTFISCRKCGYVAKCNKCDISLTYHLSENILKCHYCGLAKKPPTICPECKSKYIKYFGVGTQKVEEIVKRTFPKARVARMDVDTTIRKGSHQKILDKVKNGDVDILIGTQMISKGLDFPNVTLVGIIAADITLNLPDFKSAERTFQLITQVGGRAGRGETEGRVILQTYEPEHYSIKTAKEHDYINFYNKEIAIRKEFDYPPFVDIINIIMADTDEKKLYNTCYKTIDILKEKIGYEKIKNGNIKILGPHPAPISKIKGYHRWQVLIKCKGNHLAFLKKIIKKVFINTTYENIKVSIDINPNSIL</sequence>
<keyword evidence="5 12" id="KW-0378">Hydrolase</keyword>
<evidence type="ECO:0000256" key="12">
    <source>
        <dbReference type="HAMAP-Rule" id="MF_00983"/>
    </source>
</evidence>
<organism evidence="15 16">
    <name type="scientific">Thermohalobacter berrensis</name>
    <dbReference type="NCBI Taxonomy" id="99594"/>
    <lineage>
        <taxon>Bacteria</taxon>
        <taxon>Bacillati</taxon>
        <taxon>Bacillota</taxon>
        <taxon>Tissierellia</taxon>
        <taxon>Tissierellales</taxon>
        <taxon>Thermohalobacteraceae</taxon>
        <taxon>Thermohalobacter</taxon>
    </lineage>
</organism>
<keyword evidence="6 12" id="KW-0347">Helicase</keyword>
<comment type="similarity">
    <text evidence="12">Belongs to the helicase family. PriA subfamily.</text>
</comment>
<dbReference type="GO" id="GO:0008270">
    <property type="term" value="F:zinc ion binding"/>
    <property type="evidence" value="ECO:0007669"/>
    <property type="project" value="UniProtKB-UniRule"/>
</dbReference>
<dbReference type="FunFam" id="3.40.50.300:FF:000489">
    <property type="entry name" value="Primosome assembly protein PriA"/>
    <property type="match status" value="1"/>
</dbReference>
<dbReference type="Pfam" id="PF18319">
    <property type="entry name" value="Zn_ribbon_PriA"/>
    <property type="match status" value="1"/>
</dbReference>
<dbReference type="GO" id="GO:0006270">
    <property type="term" value="P:DNA replication initiation"/>
    <property type="evidence" value="ECO:0007669"/>
    <property type="project" value="TreeGrafter"/>
</dbReference>
<evidence type="ECO:0000256" key="4">
    <source>
        <dbReference type="ARBA" id="ARBA00022741"/>
    </source>
</evidence>
<dbReference type="CDD" id="cd17929">
    <property type="entry name" value="DEXHc_priA"/>
    <property type="match status" value="1"/>
</dbReference>
<feature type="binding site" evidence="12">
    <location>
        <position position="568"/>
    </location>
    <ligand>
        <name>Zn(2+)</name>
        <dbReference type="ChEBI" id="CHEBI:29105"/>
        <label>1</label>
    </ligand>
</feature>
<keyword evidence="2 12" id="KW-0235">DNA replication</keyword>
<dbReference type="Gene3D" id="3.40.1440.60">
    <property type="entry name" value="PriA, 3(prime) DNA-binding domain"/>
    <property type="match status" value="1"/>
</dbReference>
<dbReference type="OrthoDB" id="9759544at2"/>
<feature type="binding site" evidence="12">
    <location>
        <position position="528"/>
    </location>
    <ligand>
        <name>Zn(2+)</name>
        <dbReference type="ChEBI" id="CHEBI:29105"/>
        <label>1</label>
    </ligand>
</feature>
<dbReference type="Pfam" id="PF17764">
    <property type="entry name" value="PriA_3primeBD"/>
    <property type="match status" value="1"/>
</dbReference>
<evidence type="ECO:0000256" key="1">
    <source>
        <dbReference type="ARBA" id="ARBA00022515"/>
    </source>
</evidence>
<proteinExistence type="inferred from homology"/>
<dbReference type="InterPro" id="IPR042115">
    <property type="entry name" value="PriA_3primeBD_sf"/>
</dbReference>
<keyword evidence="7 12" id="KW-0862">Zinc</keyword>
<keyword evidence="3 12" id="KW-0479">Metal-binding</keyword>
<comment type="function">
    <text evidence="12">Initiates the restart of stalled replication forks, which reloads the replicative helicase on sites other than the origin of replication. Recognizes and binds to abandoned replication forks and remodels them to uncover a helicase loading site. Promotes assembly of the primosome at these replication forks.</text>
</comment>
<keyword evidence="8 12" id="KW-0067">ATP-binding</keyword>
<evidence type="ECO:0000256" key="10">
    <source>
        <dbReference type="ARBA" id="ARBA00023235"/>
    </source>
</evidence>
<dbReference type="Pfam" id="PF00270">
    <property type="entry name" value="DEAD"/>
    <property type="match status" value="1"/>
</dbReference>
<dbReference type="InterPro" id="IPR040498">
    <property type="entry name" value="PriA_CRR"/>
</dbReference>
<feature type="binding site" evidence="12">
    <location>
        <position position="555"/>
    </location>
    <ligand>
        <name>Zn(2+)</name>
        <dbReference type="ChEBI" id="CHEBI:29105"/>
        <label>2</label>
    </ligand>
</feature>
<dbReference type="GO" id="GO:1990077">
    <property type="term" value="C:primosome complex"/>
    <property type="evidence" value="ECO:0007669"/>
    <property type="project" value="UniProtKB-UniRule"/>
</dbReference>
<evidence type="ECO:0000313" key="16">
    <source>
        <dbReference type="Proteomes" id="UP000284177"/>
    </source>
</evidence>
<dbReference type="InterPro" id="IPR041222">
    <property type="entry name" value="PriA_3primeBD"/>
</dbReference>
<comment type="cofactor">
    <cofactor evidence="12">
        <name>Zn(2+)</name>
        <dbReference type="ChEBI" id="CHEBI:29105"/>
    </cofactor>
    <text evidence="12">Binds 2 zinc ions per subunit.</text>
</comment>